<keyword evidence="8" id="KW-1133">Transmembrane helix</keyword>
<accession>A0A9D1GLW6</accession>
<dbReference type="PANTHER" id="PTHR43221:SF1">
    <property type="entry name" value="PROTEASE HTPX"/>
    <property type="match status" value="1"/>
</dbReference>
<evidence type="ECO:0000256" key="4">
    <source>
        <dbReference type="ARBA" id="ARBA00022692"/>
    </source>
</evidence>
<dbReference type="Gene3D" id="3.30.2010.10">
    <property type="entry name" value="Metalloproteases ('zincins'), catalytic domain"/>
    <property type="match status" value="1"/>
</dbReference>
<dbReference type="Pfam" id="PF01435">
    <property type="entry name" value="Peptidase_M48"/>
    <property type="match status" value="1"/>
</dbReference>
<reference evidence="13" key="1">
    <citation type="submission" date="2020-10" db="EMBL/GenBank/DDBJ databases">
        <authorList>
            <person name="Gilroy R."/>
        </authorList>
    </citation>
    <scope>NUCLEOTIDE SEQUENCE</scope>
    <source>
        <strain evidence="13">ChiHecec2B26-709</strain>
    </source>
</reference>
<dbReference type="InterPro" id="IPR050083">
    <property type="entry name" value="HtpX_protease"/>
</dbReference>
<dbReference type="PANTHER" id="PTHR43221">
    <property type="entry name" value="PROTEASE HTPX"/>
    <property type="match status" value="1"/>
</dbReference>
<comment type="similarity">
    <text evidence="11">Belongs to the peptidase M48 family.</text>
</comment>
<keyword evidence="10" id="KW-0472">Membrane</keyword>
<reference evidence="13" key="2">
    <citation type="journal article" date="2021" name="PeerJ">
        <title>Extensive microbial diversity within the chicken gut microbiome revealed by metagenomics and culture.</title>
        <authorList>
            <person name="Gilroy R."/>
            <person name="Ravi A."/>
            <person name="Getino M."/>
            <person name="Pursley I."/>
            <person name="Horton D.L."/>
            <person name="Alikhan N.F."/>
            <person name="Baker D."/>
            <person name="Gharbi K."/>
            <person name="Hall N."/>
            <person name="Watson M."/>
            <person name="Adriaenssens E.M."/>
            <person name="Foster-Nyarko E."/>
            <person name="Jarju S."/>
            <person name="Secka A."/>
            <person name="Antonio M."/>
            <person name="Oren A."/>
            <person name="Chaudhuri R.R."/>
            <person name="La Ragione R."/>
            <person name="Hildebrand F."/>
            <person name="Pallen M.J."/>
        </authorList>
    </citation>
    <scope>NUCLEOTIDE SEQUENCE</scope>
    <source>
        <strain evidence="13">ChiHecec2B26-709</strain>
    </source>
</reference>
<dbReference type="GO" id="GO:0005886">
    <property type="term" value="C:plasma membrane"/>
    <property type="evidence" value="ECO:0007669"/>
    <property type="project" value="UniProtKB-SubCell"/>
</dbReference>
<keyword evidence="4" id="KW-0812">Transmembrane</keyword>
<organism evidence="13 14">
    <name type="scientific">Candidatus Cryptobacteroides merdipullorum</name>
    <dbReference type="NCBI Taxonomy" id="2840771"/>
    <lineage>
        <taxon>Bacteria</taxon>
        <taxon>Pseudomonadati</taxon>
        <taxon>Bacteroidota</taxon>
        <taxon>Bacteroidia</taxon>
        <taxon>Bacteroidales</taxon>
        <taxon>Candidatus Cryptobacteroides</taxon>
    </lineage>
</organism>
<keyword evidence="3 11" id="KW-0645">Protease</keyword>
<evidence type="ECO:0000313" key="14">
    <source>
        <dbReference type="Proteomes" id="UP000886881"/>
    </source>
</evidence>
<proteinExistence type="inferred from homology"/>
<evidence type="ECO:0000256" key="1">
    <source>
        <dbReference type="ARBA" id="ARBA00004651"/>
    </source>
</evidence>
<dbReference type="CDD" id="cd07325">
    <property type="entry name" value="M48_Ste24p_like"/>
    <property type="match status" value="1"/>
</dbReference>
<dbReference type="EMBL" id="DVLC01000033">
    <property type="protein sequence ID" value="HIT46560.1"/>
    <property type="molecule type" value="Genomic_DNA"/>
</dbReference>
<name>A0A9D1GLW6_9BACT</name>
<evidence type="ECO:0000259" key="12">
    <source>
        <dbReference type="Pfam" id="PF01435"/>
    </source>
</evidence>
<dbReference type="GO" id="GO:0004222">
    <property type="term" value="F:metalloendopeptidase activity"/>
    <property type="evidence" value="ECO:0007669"/>
    <property type="project" value="InterPro"/>
</dbReference>
<keyword evidence="7 11" id="KW-0862">Zinc</keyword>
<dbReference type="GO" id="GO:0006508">
    <property type="term" value="P:proteolysis"/>
    <property type="evidence" value="ECO:0007669"/>
    <property type="project" value="UniProtKB-KW"/>
</dbReference>
<dbReference type="Gene3D" id="1.10.3680.10">
    <property type="entry name" value="TerB-like"/>
    <property type="match status" value="1"/>
</dbReference>
<protein>
    <submittedName>
        <fullName evidence="13">M48 family metallopeptidase</fullName>
    </submittedName>
</protein>
<evidence type="ECO:0000313" key="13">
    <source>
        <dbReference type="EMBL" id="HIT46560.1"/>
    </source>
</evidence>
<sequence length="419" mass="46999">MDNLEMTRILITLPWGQDLGQQIYNALQGKIVETLIKKANIIQNSNYYKNLLDGHSFKVGPETLANYWNIFQEVRQTTGFNEDIDFYITGDATINAFCIPSEKEGRSHILNINSGLVNIMSDDELRFVIGHEFGHLIDSSRKTKELISFIYPEGTVTPLALVNKIRVWQQLAEISADRCGFIACRDLRACVSAFFKMSSGLDFEKMGLNFESFIEDNGRKLKTFSESGGLNLATHPNNLIRIEALKAFSECGAFHESGGLSPDELNSRMLPLVNLLGRLSDNEFEYDIANYAATMGLILGQIDGQVDDKEVSMILNFISKVHLFPLDILSEYAKMKQEQLYEICAKSVSNILESHPEMRVELLKYAVSLVMTNNEINEDEVNFVFSVGTQSLGFSEQEIAQHFAAAIQANFNPSLLSIG</sequence>
<dbReference type="InterPro" id="IPR029024">
    <property type="entry name" value="TerB-like"/>
</dbReference>
<keyword evidence="9 11" id="KW-0482">Metalloprotease</keyword>
<comment type="cofactor">
    <cofactor evidence="11">
        <name>Zn(2+)</name>
        <dbReference type="ChEBI" id="CHEBI:29105"/>
    </cofactor>
    <text evidence="11">Binds 1 zinc ion per subunit.</text>
</comment>
<evidence type="ECO:0000256" key="11">
    <source>
        <dbReference type="RuleBase" id="RU003983"/>
    </source>
</evidence>
<dbReference type="SUPFAM" id="SSF158682">
    <property type="entry name" value="TerB-like"/>
    <property type="match status" value="1"/>
</dbReference>
<evidence type="ECO:0000256" key="7">
    <source>
        <dbReference type="ARBA" id="ARBA00022833"/>
    </source>
</evidence>
<dbReference type="AlphaFoldDB" id="A0A9D1GLW6"/>
<dbReference type="Proteomes" id="UP000886881">
    <property type="component" value="Unassembled WGS sequence"/>
</dbReference>
<evidence type="ECO:0000256" key="5">
    <source>
        <dbReference type="ARBA" id="ARBA00022723"/>
    </source>
</evidence>
<dbReference type="InterPro" id="IPR001915">
    <property type="entry name" value="Peptidase_M48"/>
</dbReference>
<evidence type="ECO:0000256" key="2">
    <source>
        <dbReference type="ARBA" id="ARBA00022475"/>
    </source>
</evidence>
<keyword evidence="2" id="KW-1003">Cell membrane</keyword>
<feature type="domain" description="Peptidase M48" evidence="12">
    <location>
        <begin position="86"/>
        <end position="137"/>
    </location>
</feature>
<evidence type="ECO:0000256" key="6">
    <source>
        <dbReference type="ARBA" id="ARBA00022801"/>
    </source>
</evidence>
<evidence type="ECO:0000256" key="3">
    <source>
        <dbReference type="ARBA" id="ARBA00022670"/>
    </source>
</evidence>
<comment type="caution">
    <text evidence="13">The sequence shown here is derived from an EMBL/GenBank/DDBJ whole genome shotgun (WGS) entry which is preliminary data.</text>
</comment>
<evidence type="ECO:0000256" key="8">
    <source>
        <dbReference type="ARBA" id="ARBA00022989"/>
    </source>
</evidence>
<evidence type="ECO:0000256" key="10">
    <source>
        <dbReference type="ARBA" id="ARBA00023136"/>
    </source>
</evidence>
<keyword evidence="6 11" id="KW-0378">Hydrolase</keyword>
<gene>
    <name evidence="13" type="ORF">IAC35_01730</name>
</gene>
<keyword evidence="5" id="KW-0479">Metal-binding</keyword>
<dbReference type="GO" id="GO:0046872">
    <property type="term" value="F:metal ion binding"/>
    <property type="evidence" value="ECO:0007669"/>
    <property type="project" value="UniProtKB-KW"/>
</dbReference>
<comment type="subcellular location">
    <subcellularLocation>
        <location evidence="1">Cell membrane</location>
        <topology evidence="1">Multi-pass membrane protein</topology>
    </subcellularLocation>
</comment>
<evidence type="ECO:0000256" key="9">
    <source>
        <dbReference type="ARBA" id="ARBA00023049"/>
    </source>
</evidence>